<comment type="subcellular location">
    <subcellularLocation>
        <location evidence="1">Cell membrane</location>
    </subcellularLocation>
    <subcellularLocation>
        <location evidence="2">Cytoplasm</location>
        <location evidence="2">Cytoskeleton</location>
        <location evidence="2">Cilium axoneme</location>
    </subcellularLocation>
</comment>
<evidence type="ECO:0000256" key="13">
    <source>
        <dbReference type="SAM" id="MobiDB-lite"/>
    </source>
</evidence>
<dbReference type="AlphaFoldDB" id="A0A2H8TSJ7"/>
<feature type="compositionally biased region" description="Low complexity" evidence="13">
    <location>
        <begin position="597"/>
        <end position="618"/>
    </location>
</feature>
<organism evidence="14">
    <name type="scientific">Melanaphis sacchari</name>
    <dbReference type="NCBI Taxonomy" id="742174"/>
    <lineage>
        <taxon>Eukaryota</taxon>
        <taxon>Metazoa</taxon>
        <taxon>Ecdysozoa</taxon>
        <taxon>Arthropoda</taxon>
        <taxon>Hexapoda</taxon>
        <taxon>Insecta</taxon>
        <taxon>Pterygota</taxon>
        <taxon>Neoptera</taxon>
        <taxon>Paraneoptera</taxon>
        <taxon>Hemiptera</taxon>
        <taxon>Sternorrhyncha</taxon>
        <taxon>Aphidomorpha</taxon>
        <taxon>Aphidoidea</taxon>
        <taxon>Aphididae</taxon>
        <taxon>Aphidini</taxon>
        <taxon>Melanaphis</taxon>
    </lineage>
</organism>
<dbReference type="GO" id="GO:0097541">
    <property type="term" value="C:axonemal basal plate"/>
    <property type="evidence" value="ECO:0007669"/>
    <property type="project" value="TreeGrafter"/>
</dbReference>
<dbReference type="Pfam" id="PF11768">
    <property type="entry name" value="Frtz"/>
    <property type="match status" value="1"/>
</dbReference>
<evidence type="ECO:0000256" key="1">
    <source>
        <dbReference type="ARBA" id="ARBA00004236"/>
    </source>
</evidence>
<gene>
    <name evidence="14" type="primary">wdpcp_0</name>
</gene>
<feature type="region of interest" description="Disordered" evidence="13">
    <location>
        <begin position="588"/>
        <end position="623"/>
    </location>
</feature>
<keyword evidence="8" id="KW-0970">Cilium biogenesis/degradation</keyword>
<evidence type="ECO:0000313" key="14">
    <source>
        <dbReference type="EMBL" id="MBW17167.1"/>
    </source>
</evidence>
<evidence type="ECO:0000256" key="7">
    <source>
        <dbReference type="ARBA" id="ARBA00022737"/>
    </source>
</evidence>
<dbReference type="SUPFAM" id="SSF50969">
    <property type="entry name" value="YVTN repeat-like/Quinoprotein amine dehydrogenase"/>
    <property type="match status" value="1"/>
</dbReference>
<keyword evidence="6" id="KW-0853">WD repeat</keyword>
<evidence type="ECO:0000256" key="9">
    <source>
        <dbReference type="ARBA" id="ARBA00023069"/>
    </source>
</evidence>
<keyword evidence="5" id="KW-0963">Cytoplasm</keyword>
<keyword evidence="7" id="KW-0677">Repeat</keyword>
<keyword evidence="4" id="KW-1003">Cell membrane</keyword>
<protein>
    <submittedName>
        <fullName evidence="14">WD repeat-containing and planar cell polarity effector protein fritz</fullName>
    </submittedName>
</protein>
<keyword evidence="12" id="KW-0966">Cell projection</keyword>
<dbReference type="EMBL" id="GFXV01005362">
    <property type="protein sequence ID" value="MBW17167.1"/>
    <property type="molecule type" value="Transcribed_RNA"/>
</dbReference>
<keyword evidence="10" id="KW-0472">Membrane</keyword>
<proteinExistence type="inferred from homology"/>
<evidence type="ECO:0000256" key="8">
    <source>
        <dbReference type="ARBA" id="ARBA00022794"/>
    </source>
</evidence>
<keyword evidence="11" id="KW-0206">Cytoskeleton</keyword>
<name>A0A2H8TSJ7_9HEMI</name>
<dbReference type="OrthoDB" id="10013020at2759"/>
<evidence type="ECO:0000256" key="2">
    <source>
        <dbReference type="ARBA" id="ARBA00004430"/>
    </source>
</evidence>
<dbReference type="PANTHER" id="PTHR13667:SF5">
    <property type="entry name" value="WD REPEAT-CONTAINING AND PLANAR CELL POLARITY EFFECTOR PROTEIN FRITZ HOMOLOG"/>
    <property type="match status" value="1"/>
</dbReference>
<dbReference type="InterPro" id="IPR024511">
    <property type="entry name" value="Frtz"/>
</dbReference>
<evidence type="ECO:0000256" key="6">
    <source>
        <dbReference type="ARBA" id="ARBA00022574"/>
    </source>
</evidence>
<dbReference type="GO" id="GO:0005886">
    <property type="term" value="C:plasma membrane"/>
    <property type="evidence" value="ECO:0007669"/>
    <property type="project" value="UniProtKB-SubCell"/>
</dbReference>
<dbReference type="InterPro" id="IPR011044">
    <property type="entry name" value="Quino_amine_DH_bsu"/>
</dbReference>
<evidence type="ECO:0000256" key="3">
    <source>
        <dbReference type="ARBA" id="ARBA00006059"/>
    </source>
</evidence>
<reference evidence="14" key="1">
    <citation type="submission" date="2017-10" db="EMBL/GenBank/DDBJ databases">
        <title>Transcriptome Assembly of Sugarcane Aphid Adults.</title>
        <authorList>
            <person name="Scully E.D."/>
            <person name="Palmer N.A."/>
            <person name="Geib S.M."/>
            <person name="Sarath G."/>
            <person name="Sattler S.E."/>
        </authorList>
    </citation>
    <scope>NUCLEOTIDE SEQUENCE</scope>
    <source>
        <tissue evidence="14">Whole body</tissue>
    </source>
</reference>
<dbReference type="GO" id="GO:0045184">
    <property type="term" value="P:establishment of protein localization"/>
    <property type="evidence" value="ECO:0007669"/>
    <property type="project" value="TreeGrafter"/>
</dbReference>
<keyword evidence="9" id="KW-0969">Cilium</keyword>
<evidence type="ECO:0000256" key="10">
    <source>
        <dbReference type="ARBA" id="ARBA00023136"/>
    </source>
</evidence>
<evidence type="ECO:0000256" key="11">
    <source>
        <dbReference type="ARBA" id="ARBA00023212"/>
    </source>
</evidence>
<evidence type="ECO:0000256" key="4">
    <source>
        <dbReference type="ARBA" id="ARBA00022475"/>
    </source>
</evidence>
<dbReference type="GO" id="GO:0044782">
    <property type="term" value="P:cilium organization"/>
    <property type="evidence" value="ECO:0007669"/>
    <property type="project" value="TreeGrafter"/>
</dbReference>
<dbReference type="GO" id="GO:0007399">
    <property type="term" value="P:nervous system development"/>
    <property type="evidence" value="ECO:0007669"/>
    <property type="project" value="TreeGrafter"/>
</dbReference>
<accession>A0A2H8TSJ7</accession>
<sequence>MLTFVCECHYWTLKNDLNVSYTDFSHFKYNEKKETETSTDKIIKKNYVEASGCNWSVSNKRPMKLRDSLKYFEIELNEHRLIAVEWIKKDKIAFIVSNGSTIFVTFDPATCDIIEIVTDKFLQSKFQCEQLINVSYAKQVLLCSFSDHKLGIIYFGRPFDRTLNKWSFLDPKIGLSDFSNSTTNRKNERKITFNISATMVATWSKSSLNEVYPWNPLVKDEHRANVHVYKIIGPRLELCCYYHTKQDPLIVSFSKTISNIIFILEQKSCNDPRIDFSTFEVTNTKLHLVKVVTISPFDWCSAAIVNAWLNKDDTRICFSYNDSVLFIHDFNLSITCSVKTDFPVEFLDWHPDGNMIAVSDSNGRIQCYDSCLSCIRLQPLTEEASSSTWLDMQSKVGNKKLFSMKWMPNEITKHSVNQSDAILHLVFEKGPVIAIKVLGIGKLCVNQLVSMYLNENDVDHALNFLLGLDWHSEGPICLTTLQQITNYLFRLPFTPVREVQLQSAIGSYYQPVIPLSEDAKHQYFEPVRNIARRFFHHLVRYELYEKAYSLAIDLNDRDLFMDLYWATKSGIGTRAMATMALEKANQIVSSESDDSHSSQSSDCDCTDCHSNSPSSSLRPPLPNVPLATSSPSLFIPSISNNRSLNNVTTISVPYTSSHIDRVHPKTIELPTTSLDSVPHLKYPFEQQLLTQNTRLENNNQQSQISTKPQPDKTIKVVHFGIV</sequence>
<comment type="similarity">
    <text evidence="3">Belongs to the WD repeat fritz family.</text>
</comment>
<evidence type="ECO:0000256" key="5">
    <source>
        <dbReference type="ARBA" id="ARBA00022490"/>
    </source>
</evidence>
<dbReference type="PANTHER" id="PTHR13667">
    <property type="entry name" value="HOMOLOC-13"/>
    <property type="match status" value="1"/>
</dbReference>
<evidence type="ECO:0000256" key="12">
    <source>
        <dbReference type="ARBA" id="ARBA00023273"/>
    </source>
</evidence>